<evidence type="ECO:0000259" key="7">
    <source>
        <dbReference type="Pfam" id="PF01435"/>
    </source>
</evidence>
<dbReference type="Gene3D" id="3.30.2010.10">
    <property type="entry name" value="Metalloproteases ('zincins'), catalytic domain"/>
    <property type="match status" value="1"/>
</dbReference>
<dbReference type="Proteomes" id="UP000732619">
    <property type="component" value="Unassembled WGS sequence"/>
</dbReference>
<proteinExistence type="inferred from homology"/>
<evidence type="ECO:0000256" key="4">
    <source>
        <dbReference type="ARBA" id="ARBA00022833"/>
    </source>
</evidence>
<keyword evidence="1 6" id="KW-0645">Protease</keyword>
<comment type="similarity">
    <text evidence="6">Belongs to the peptidase M48 family.</text>
</comment>
<accession>A0A8T3VVK4</accession>
<evidence type="ECO:0000256" key="3">
    <source>
        <dbReference type="ARBA" id="ARBA00022801"/>
    </source>
</evidence>
<reference evidence="9" key="1">
    <citation type="submission" date="2019-04" db="EMBL/GenBank/DDBJ databases">
        <title>Evolution of Biomass-Degrading Anaerobic Consortia Revealed by Metagenomics.</title>
        <authorList>
            <person name="Peng X."/>
        </authorList>
    </citation>
    <scope>NUCLEOTIDE SEQUENCE</scope>
    <source>
        <strain evidence="9">SIG14</strain>
    </source>
</reference>
<dbReference type="PANTHER" id="PTHR22726">
    <property type="entry name" value="METALLOENDOPEPTIDASE OMA1"/>
    <property type="match status" value="1"/>
</dbReference>
<keyword evidence="3 6" id="KW-0378">Hydrolase</keyword>
<dbReference type="GO" id="GO:0046872">
    <property type="term" value="F:metal ion binding"/>
    <property type="evidence" value="ECO:0007669"/>
    <property type="project" value="UniProtKB-KW"/>
</dbReference>
<evidence type="ECO:0000256" key="5">
    <source>
        <dbReference type="ARBA" id="ARBA00023049"/>
    </source>
</evidence>
<evidence type="ECO:0000256" key="6">
    <source>
        <dbReference type="RuleBase" id="RU003983"/>
    </source>
</evidence>
<dbReference type="EMBL" id="SUTG01000002">
    <property type="protein sequence ID" value="MBE6511669.1"/>
    <property type="molecule type" value="Genomic_DNA"/>
</dbReference>
<dbReference type="Pfam" id="PF13248">
    <property type="entry name" value="Zn_ribbon_3"/>
    <property type="match status" value="1"/>
</dbReference>
<evidence type="ECO:0000256" key="1">
    <source>
        <dbReference type="ARBA" id="ARBA00022670"/>
    </source>
</evidence>
<dbReference type="GO" id="GO:0016020">
    <property type="term" value="C:membrane"/>
    <property type="evidence" value="ECO:0007669"/>
    <property type="project" value="TreeGrafter"/>
</dbReference>
<evidence type="ECO:0000313" key="10">
    <source>
        <dbReference type="Proteomes" id="UP000732619"/>
    </source>
</evidence>
<evidence type="ECO:0000259" key="8">
    <source>
        <dbReference type="Pfam" id="PF13248"/>
    </source>
</evidence>
<dbReference type="PANTHER" id="PTHR22726:SF1">
    <property type="entry name" value="METALLOENDOPEPTIDASE OMA1, MITOCHONDRIAL"/>
    <property type="match status" value="1"/>
</dbReference>
<name>A0A8T3VVK4_METOL</name>
<keyword evidence="4 6" id="KW-0862">Zinc</keyword>
<organism evidence="9 10">
    <name type="scientific">Methanobrevibacter olleyae</name>
    <dbReference type="NCBI Taxonomy" id="294671"/>
    <lineage>
        <taxon>Archaea</taxon>
        <taxon>Methanobacteriati</taxon>
        <taxon>Methanobacteriota</taxon>
        <taxon>Methanomada group</taxon>
        <taxon>Methanobacteria</taxon>
        <taxon>Methanobacteriales</taxon>
        <taxon>Methanobacteriaceae</taxon>
        <taxon>Methanobrevibacter</taxon>
    </lineage>
</organism>
<protein>
    <submittedName>
        <fullName evidence="9">Zinc-ribbon domain-containing protein</fullName>
    </submittedName>
</protein>
<dbReference type="InterPro" id="IPR001915">
    <property type="entry name" value="Peptidase_M48"/>
</dbReference>
<dbReference type="GO" id="GO:0051603">
    <property type="term" value="P:proteolysis involved in protein catabolic process"/>
    <property type="evidence" value="ECO:0007669"/>
    <property type="project" value="TreeGrafter"/>
</dbReference>
<dbReference type="AlphaFoldDB" id="A0A8T3VVK4"/>
<gene>
    <name evidence="9" type="ORF">E7Z75_00760</name>
</gene>
<dbReference type="CDD" id="cd07331">
    <property type="entry name" value="M48C_Oma1_like"/>
    <property type="match status" value="1"/>
</dbReference>
<comment type="caution">
    <text evidence="9">The sequence shown here is derived from an EMBL/GenBank/DDBJ whole genome shotgun (WGS) entry which is preliminary data.</text>
</comment>
<comment type="cofactor">
    <cofactor evidence="6">
        <name>Zn(2+)</name>
        <dbReference type="ChEBI" id="CHEBI:29105"/>
    </cofactor>
    <text evidence="6">Binds 1 zinc ion per subunit.</text>
</comment>
<feature type="domain" description="Peptidase M48" evidence="7">
    <location>
        <begin position="82"/>
        <end position="249"/>
    </location>
</feature>
<dbReference type="Pfam" id="PF01435">
    <property type="entry name" value="Peptidase_M48"/>
    <property type="match status" value="1"/>
</dbReference>
<feature type="domain" description="Putative zinc-ribbon" evidence="8">
    <location>
        <begin position="290"/>
        <end position="312"/>
    </location>
</feature>
<keyword evidence="2" id="KW-0479">Metal-binding</keyword>
<dbReference type="InterPro" id="IPR059113">
    <property type="entry name" value="Znf_ribbon"/>
</dbReference>
<dbReference type="InterPro" id="IPR051156">
    <property type="entry name" value="Mito/Outer_Membr_Metalloprot"/>
</dbReference>
<evidence type="ECO:0000256" key="2">
    <source>
        <dbReference type="ARBA" id="ARBA00022723"/>
    </source>
</evidence>
<dbReference type="GO" id="GO:0004222">
    <property type="term" value="F:metalloendopeptidase activity"/>
    <property type="evidence" value="ECO:0007669"/>
    <property type="project" value="InterPro"/>
</dbReference>
<evidence type="ECO:0000313" key="9">
    <source>
        <dbReference type="EMBL" id="MBE6511669.1"/>
    </source>
</evidence>
<keyword evidence="5 6" id="KW-0482">Metalloprotease</keyword>
<sequence>MAKDQRSSLNPFTGKSHFDIVNDDKFLEDSYKQYYGMVQQAQVLDNAPEGQLVRAVAVRLIKAVEAYLTRIGRMDYIQDYYDWDVHLLADKTVNAFCMPGGKIVMFSGILSIANTEERIAFILGHEMAHALLDHSRTRASVESAKNTIATAGYFGSFLLDIFGMGAIGDITRASINAANIGSDFLFVKPFGRDQELEADRLGMLIIHWAGYDINQIPAFWENMSQRGGNNFEFFSTHPSDEKRIANMKALIAEIESDKDFTKGPVIGDAKPTAEYGKANPATPQASKANACPKCGTQIDPGDNFCTNCGQKIQ</sequence>